<organism evidence="1">
    <name type="scientific">marine sediment metagenome</name>
    <dbReference type="NCBI Taxonomy" id="412755"/>
    <lineage>
        <taxon>unclassified sequences</taxon>
        <taxon>metagenomes</taxon>
        <taxon>ecological metagenomes</taxon>
    </lineage>
</organism>
<evidence type="ECO:0000313" key="1">
    <source>
        <dbReference type="EMBL" id="KKN75255.1"/>
    </source>
</evidence>
<sequence length="221" mass="24656">MTQEVVKKAKAHTRYELEDGTRVPGVTTILNVIAKPALISWANRMGLDGINTSKHVDELADIGTLAHAMIAHFLGGPEPDLDDYSKHQIDRAENSVLSFHEWAKGKTLKTFHSERQMVSEQLRYGGTCDWIGEIDGVTTLLDLKTGKAIYDEMLYQVAAYWGLTQEEHQGVKEIRILQVGRSEDEGFSERIIPAATIPKYFAVFTAALHLYETIRAAKKGA</sequence>
<protein>
    <recommendedName>
        <fullName evidence="2">PD-(D/E)XK endonuclease-like domain-containing protein</fullName>
    </recommendedName>
</protein>
<dbReference type="EMBL" id="LAZR01000313">
    <property type="protein sequence ID" value="KKN75255.1"/>
    <property type="molecule type" value="Genomic_DNA"/>
</dbReference>
<accession>A0A0F9T1R8</accession>
<name>A0A0F9T1R8_9ZZZZ</name>
<dbReference type="InterPro" id="IPR011604">
    <property type="entry name" value="PDDEXK-like_dom_sf"/>
</dbReference>
<reference evidence="1" key="1">
    <citation type="journal article" date="2015" name="Nature">
        <title>Complex archaea that bridge the gap between prokaryotes and eukaryotes.</title>
        <authorList>
            <person name="Spang A."/>
            <person name="Saw J.H."/>
            <person name="Jorgensen S.L."/>
            <person name="Zaremba-Niedzwiedzka K."/>
            <person name="Martijn J."/>
            <person name="Lind A.E."/>
            <person name="van Eijk R."/>
            <person name="Schleper C."/>
            <person name="Guy L."/>
            <person name="Ettema T.J."/>
        </authorList>
    </citation>
    <scope>NUCLEOTIDE SEQUENCE</scope>
</reference>
<gene>
    <name evidence="1" type="ORF">LCGC14_0382540</name>
</gene>
<dbReference type="Gene3D" id="3.90.320.10">
    <property type="match status" value="1"/>
</dbReference>
<comment type="caution">
    <text evidence="1">The sequence shown here is derived from an EMBL/GenBank/DDBJ whole genome shotgun (WGS) entry which is preliminary data.</text>
</comment>
<evidence type="ECO:0008006" key="2">
    <source>
        <dbReference type="Google" id="ProtNLM"/>
    </source>
</evidence>
<proteinExistence type="predicted"/>
<dbReference type="AlphaFoldDB" id="A0A0F9T1R8"/>